<evidence type="ECO:0000313" key="2">
    <source>
        <dbReference type="EMBL" id="OJJ47231.1"/>
    </source>
</evidence>
<feature type="compositionally biased region" description="Polar residues" evidence="1">
    <location>
        <begin position="370"/>
        <end position="379"/>
    </location>
</feature>
<organism evidence="2 3">
    <name type="scientific">Penicilliopsis zonata CBS 506.65</name>
    <dbReference type="NCBI Taxonomy" id="1073090"/>
    <lineage>
        <taxon>Eukaryota</taxon>
        <taxon>Fungi</taxon>
        <taxon>Dikarya</taxon>
        <taxon>Ascomycota</taxon>
        <taxon>Pezizomycotina</taxon>
        <taxon>Eurotiomycetes</taxon>
        <taxon>Eurotiomycetidae</taxon>
        <taxon>Eurotiales</taxon>
        <taxon>Aspergillaceae</taxon>
        <taxon>Penicilliopsis</taxon>
    </lineage>
</organism>
<evidence type="ECO:0000313" key="3">
    <source>
        <dbReference type="Proteomes" id="UP000184188"/>
    </source>
</evidence>
<name>A0A1L9SJE8_9EURO</name>
<feature type="region of interest" description="Disordered" evidence="1">
    <location>
        <begin position="150"/>
        <end position="170"/>
    </location>
</feature>
<feature type="compositionally biased region" description="Low complexity" evidence="1">
    <location>
        <begin position="396"/>
        <end position="405"/>
    </location>
</feature>
<keyword evidence="3" id="KW-1185">Reference proteome</keyword>
<feature type="compositionally biased region" description="Basic and acidic residues" evidence="1">
    <location>
        <begin position="107"/>
        <end position="120"/>
    </location>
</feature>
<feature type="region of interest" description="Disordered" evidence="1">
    <location>
        <begin position="234"/>
        <end position="303"/>
    </location>
</feature>
<dbReference type="Proteomes" id="UP000184188">
    <property type="component" value="Unassembled WGS sequence"/>
</dbReference>
<dbReference type="AlphaFoldDB" id="A0A1L9SJE8"/>
<dbReference type="EMBL" id="KV878341">
    <property type="protein sequence ID" value="OJJ47231.1"/>
    <property type="molecule type" value="Genomic_DNA"/>
</dbReference>
<feature type="region of interest" description="Disordered" evidence="1">
    <location>
        <begin position="350"/>
        <end position="480"/>
    </location>
</feature>
<gene>
    <name evidence="2" type="ORF">ASPZODRAFT_141977</name>
</gene>
<dbReference type="OrthoDB" id="2359117at2759"/>
<proteinExistence type="predicted"/>
<feature type="compositionally biased region" description="Basic and acidic residues" evidence="1">
    <location>
        <begin position="434"/>
        <end position="444"/>
    </location>
</feature>
<evidence type="ECO:0000256" key="1">
    <source>
        <dbReference type="SAM" id="MobiDB-lite"/>
    </source>
</evidence>
<feature type="region of interest" description="Disordered" evidence="1">
    <location>
        <begin position="1"/>
        <end position="127"/>
    </location>
</feature>
<dbReference type="GeneID" id="34611269"/>
<dbReference type="VEuPathDB" id="FungiDB:ASPZODRAFT_141977"/>
<accession>A0A1L9SJE8</accession>
<reference evidence="3" key="1">
    <citation type="journal article" date="2017" name="Genome Biol.">
        <title>Comparative genomics reveals high biological diversity and specific adaptations in the industrially and medically important fungal genus Aspergillus.</title>
        <authorList>
            <person name="de Vries R.P."/>
            <person name="Riley R."/>
            <person name="Wiebenga A."/>
            <person name="Aguilar-Osorio G."/>
            <person name="Amillis S."/>
            <person name="Uchima C.A."/>
            <person name="Anderluh G."/>
            <person name="Asadollahi M."/>
            <person name="Askin M."/>
            <person name="Barry K."/>
            <person name="Battaglia E."/>
            <person name="Bayram O."/>
            <person name="Benocci T."/>
            <person name="Braus-Stromeyer S.A."/>
            <person name="Caldana C."/>
            <person name="Canovas D."/>
            <person name="Cerqueira G.C."/>
            <person name="Chen F."/>
            <person name="Chen W."/>
            <person name="Choi C."/>
            <person name="Clum A."/>
            <person name="Dos Santos R.A."/>
            <person name="Damasio A.R."/>
            <person name="Diallinas G."/>
            <person name="Emri T."/>
            <person name="Fekete E."/>
            <person name="Flipphi M."/>
            <person name="Freyberg S."/>
            <person name="Gallo A."/>
            <person name="Gournas C."/>
            <person name="Habgood R."/>
            <person name="Hainaut M."/>
            <person name="Harispe M.L."/>
            <person name="Henrissat B."/>
            <person name="Hilden K.S."/>
            <person name="Hope R."/>
            <person name="Hossain A."/>
            <person name="Karabika E."/>
            <person name="Karaffa L."/>
            <person name="Karanyi Z."/>
            <person name="Krasevec N."/>
            <person name="Kuo A."/>
            <person name="Kusch H."/>
            <person name="LaButti K."/>
            <person name="Lagendijk E.L."/>
            <person name="Lapidus A."/>
            <person name="Levasseur A."/>
            <person name="Lindquist E."/>
            <person name="Lipzen A."/>
            <person name="Logrieco A.F."/>
            <person name="MacCabe A."/>
            <person name="Maekelae M.R."/>
            <person name="Malavazi I."/>
            <person name="Melin P."/>
            <person name="Meyer V."/>
            <person name="Mielnichuk N."/>
            <person name="Miskei M."/>
            <person name="Molnar A.P."/>
            <person name="Mule G."/>
            <person name="Ngan C.Y."/>
            <person name="Orejas M."/>
            <person name="Orosz E."/>
            <person name="Ouedraogo J.P."/>
            <person name="Overkamp K.M."/>
            <person name="Park H.-S."/>
            <person name="Perrone G."/>
            <person name="Piumi F."/>
            <person name="Punt P.J."/>
            <person name="Ram A.F."/>
            <person name="Ramon A."/>
            <person name="Rauscher S."/>
            <person name="Record E."/>
            <person name="Riano-Pachon D.M."/>
            <person name="Robert V."/>
            <person name="Roehrig J."/>
            <person name="Ruller R."/>
            <person name="Salamov A."/>
            <person name="Salih N.S."/>
            <person name="Samson R.A."/>
            <person name="Sandor E."/>
            <person name="Sanguinetti M."/>
            <person name="Schuetze T."/>
            <person name="Sepcic K."/>
            <person name="Shelest E."/>
            <person name="Sherlock G."/>
            <person name="Sophianopoulou V."/>
            <person name="Squina F.M."/>
            <person name="Sun H."/>
            <person name="Susca A."/>
            <person name="Todd R.B."/>
            <person name="Tsang A."/>
            <person name="Unkles S.E."/>
            <person name="van de Wiele N."/>
            <person name="van Rossen-Uffink D."/>
            <person name="Oliveira J.V."/>
            <person name="Vesth T.C."/>
            <person name="Visser J."/>
            <person name="Yu J.-H."/>
            <person name="Zhou M."/>
            <person name="Andersen M.R."/>
            <person name="Archer D.B."/>
            <person name="Baker S.E."/>
            <person name="Benoit I."/>
            <person name="Brakhage A.A."/>
            <person name="Braus G.H."/>
            <person name="Fischer R."/>
            <person name="Frisvad J.C."/>
            <person name="Goldman G.H."/>
            <person name="Houbraken J."/>
            <person name="Oakley B."/>
            <person name="Pocsi I."/>
            <person name="Scazzocchio C."/>
            <person name="Seiboth B."/>
            <person name="vanKuyk P.A."/>
            <person name="Wortman J."/>
            <person name="Dyer P.S."/>
            <person name="Grigoriev I.V."/>
        </authorList>
    </citation>
    <scope>NUCLEOTIDE SEQUENCE [LARGE SCALE GENOMIC DNA]</scope>
    <source>
        <strain evidence="3">CBS 506.65</strain>
    </source>
</reference>
<dbReference type="STRING" id="1073090.A0A1L9SJE8"/>
<feature type="compositionally biased region" description="Polar residues" evidence="1">
    <location>
        <begin position="68"/>
        <end position="95"/>
    </location>
</feature>
<dbReference type="RefSeq" id="XP_022581741.1">
    <property type="nucleotide sequence ID" value="XM_022724804.1"/>
</dbReference>
<sequence>MNPRNEQSNGGEERPAALGDLPFPSKGRSPLSQASGLVGSDDRFLDVQKDSSQQMHSIDEHGGADPGNTLTTASTSSILKSEPTSNGAGSSSSLRVSGHKRTATGEIKPRSEVAGMHESDANGVSGISKGNRIIELSMQLRARLKYAAAQVEKNRRSSRDLDSELPKRWPQSASPTLLAAAMEGPSQIRLLDNLSPEGSIASAPDCPGFPSPGRSYIAPLEPHRYARPQISPKKAFQGPKLAPPLDLTITSNQAGRRRRPNPNQNGQPLNYDPYPRHKRHHSEQEFGLPRSATSTPKVLVPGTPPLRSTPQTMSSFAQHNNSHAFAKPRTHSQNALMEQDAIETLLFMSSPENSGYHPSPQHKPIVRPMSTDTSLSTRASPPRRHANGYPNSQSTAPSSQQSYAHAPPPPAAAAAAPPPPPSAFSKRAIGLEAHAGDEIDRMLDQMDSESESESAVFPSHQLDTGRDRAGIRGSVRYASR</sequence>
<feature type="compositionally biased region" description="Basic and acidic residues" evidence="1">
    <location>
        <begin position="40"/>
        <end position="49"/>
    </location>
</feature>
<feature type="compositionally biased region" description="Pro residues" evidence="1">
    <location>
        <begin position="406"/>
        <end position="422"/>
    </location>
</feature>
<protein>
    <submittedName>
        <fullName evidence="2">Uncharacterized protein</fullName>
    </submittedName>
</protein>
<feature type="compositionally biased region" description="Polar residues" evidence="1">
    <location>
        <begin position="1"/>
        <end position="10"/>
    </location>
</feature>
<feature type="compositionally biased region" description="Basic and acidic residues" evidence="1">
    <location>
        <begin position="152"/>
        <end position="167"/>
    </location>
</feature>